<dbReference type="PROSITE" id="PS00421">
    <property type="entry name" value="TM4_1"/>
    <property type="match status" value="1"/>
</dbReference>
<evidence type="ECO:0000256" key="4">
    <source>
        <dbReference type="ARBA" id="ARBA00022989"/>
    </source>
</evidence>
<keyword evidence="6" id="KW-1015">Disulfide bond</keyword>
<keyword evidence="4 7" id="KW-1133">Transmembrane helix</keyword>
<dbReference type="PIRSF" id="PIRSF002419">
    <property type="entry name" value="Tetraspanin"/>
    <property type="match status" value="1"/>
</dbReference>
<keyword evidence="9" id="KW-1185">Reference proteome</keyword>
<evidence type="ECO:0000256" key="3">
    <source>
        <dbReference type="ARBA" id="ARBA00022692"/>
    </source>
</evidence>
<feature type="transmembrane region" description="Helical" evidence="7">
    <location>
        <begin position="53"/>
        <end position="76"/>
    </location>
</feature>
<evidence type="ECO:0000313" key="9">
    <source>
        <dbReference type="Proteomes" id="UP000594262"/>
    </source>
</evidence>
<protein>
    <recommendedName>
        <fullName evidence="7">Tetraspanin</fullName>
    </recommendedName>
</protein>
<dbReference type="Proteomes" id="UP000594262">
    <property type="component" value="Unplaced"/>
</dbReference>
<keyword evidence="3 7" id="KW-0812">Transmembrane</keyword>
<dbReference type="GO" id="GO:0005886">
    <property type="term" value="C:plasma membrane"/>
    <property type="evidence" value="ECO:0007669"/>
    <property type="project" value="TreeGrafter"/>
</dbReference>
<evidence type="ECO:0000256" key="2">
    <source>
        <dbReference type="ARBA" id="ARBA00006840"/>
    </source>
</evidence>
<feature type="transmembrane region" description="Helical" evidence="7">
    <location>
        <begin position="12"/>
        <end position="33"/>
    </location>
</feature>
<dbReference type="OrthoDB" id="10033535at2759"/>
<evidence type="ECO:0000256" key="1">
    <source>
        <dbReference type="ARBA" id="ARBA00004141"/>
    </source>
</evidence>
<organism evidence="8 9">
    <name type="scientific">Clytia hemisphaerica</name>
    <dbReference type="NCBI Taxonomy" id="252671"/>
    <lineage>
        <taxon>Eukaryota</taxon>
        <taxon>Metazoa</taxon>
        <taxon>Cnidaria</taxon>
        <taxon>Hydrozoa</taxon>
        <taxon>Hydroidolina</taxon>
        <taxon>Leptothecata</taxon>
        <taxon>Obeliida</taxon>
        <taxon>Clytiidae</taxon>
        <taxon>Clytia</taxon>
    </lineage>
</organism>
<dbReference type="SUPFAM" id="SSF48652">
    <property type="entry name" value="Tetraspanin"/>
    <property type="match status" value="1"/>
</dbReference>
<dbReference type="InterPro" id="IPR018499">
    <property type="entry name" value="Tetraspanin/Peripherin"/>
</dbReference>
<evidence type="ECO:0000256" key="5">
    <source>
        <dbReference type="ARBA" id="ARBA00023136"/>
    </source>
</evidence>
<accession>A0A7M5WZE0</accession>
<dbReference type="Pfam" id="PF00335">
    <property type="entry name" value="Tetraspanin"/>
    <property type="match status" value="1"/>
</dbReference>
<dbReference type="RefSeq" id="XP_066916422.1">
    <property type="nucleotide sequence ID" value="XM_067060321.1"/>
</dbReference>
<evidence type="ECO:0000313" key="8">
    <source>
        <dbReference type="EnsemblMetazoa" id="CLYHEMP015374.1"/>
    </source>
</evidence>
<dbReference type="GeneID" id="136803596"/>
<sequence length="239" mass="26088">MDGSCNKCIKYLMFIFNFIFWLSGLALIIIGSYMKTRYGDYLSYGDGYKFLSVSVFVIVLGVIIFILGFLGCCGAIKENYCMITTFAILMSIILILQIAAGVLGFVYKGKVETIVENTLNGAVQKYFDDSQPGAKTLLDWAQQKFECCGIKGPGDYRQPSTTSSYYCAKSGGVASCYSDNKCGSGVQYGEGCEQSVIDIAKNNMLLCGAFAIAFALIQILGVTFACCLMKSVRNSYETV</sequence>
<comment type="similarity">
    <text evidence="2 7">Belongs to the tetraspanin (TM4SF) family.</text>
</comment>
<evidence type="ECO:0000256" key="7">
    <source>
        <dbReference type="RuleBase" id="RU361218"/>
    </source>
</evidence>
<proteinExistence type="inferred from homology"/>
<comment type="subcellular location">
    <subcellularLocation>
        <location evidence="1 7">Membrane</location>
        <topology evidence="1 7">Multi-pass membrane protein</topology>
    </subcellularLocation>
</comment>
<reference evidence="8" key="1">
    <citation type="submission" date="2021-01" db="UniProtKB">
        <authorList>
            <consortium name="EnsemblMetazoa"/>
        </authorList>
    </citation>
    <scope>IDENTIFICATION</scope>
</reference>
<dbReference type="Gene3D" id="1.10.1450.10">
    <property type="entry name" value="Tetraspanin"/>
    <property type="match status" value="1"/>
</dbReference>
<dbReference type="AlphaFoldDB" id="A0A7M5WZE0"/>
<feature type="disulfide bond" evidence="6">
    <location>
        <begin position="148"/>
        <end position="167"/>
    </location>
</feature>
<evidence type="ECO:0000256" key="6">
    <source>
        <dbReference type="PIRSR" id="PIRSR002419-1"/>
    </source>
</evidence>
<dbReference type="PANTHER" id="PTHR19282:SF456">
    <property type="entry name" value="CD63 MOLECULE"/>
    <property type="match status" value="1"/>
</dbReference>
<dbReference type="EnsemblMetazoa" id="CLYHEMT015374.1">
    <property type="protein sequence ID" value="CLYHEMP015374.1"/>
    <property type="gene ID" value="CLYHEMG015374"/>
</dbReference>
<dbReference type="InterPro" id="IPR000301">
    <property type="entry name" value="Tetraspanin_animals"/>
</dbReference>
<dbReference type="PANTHER" id="PTHR19282">
    <property type="entry name" value="TETRASPANIN"/>
    <property type="match status" value="1"/>
</dbReference>
<feature type="transmembrane region" description="Helical" evidence="7">
    <location>
        <begin position="203"/>
        <end position="228"/>
    </location>
</feature>
<dbReference type="InterPro" id="IPR018503">
    <property type="entry name" value="Tetraspanin_CS"/>
</dbReference>
<dbReference type="PRINTS" id="PR00259">
    <property type="entry name" value="TMFOUR"/>
</dbReference>
<dbReference type="CDD" id="cd03127">
    <property type="entry name" value="tetraspanin_LEL"/>
    <property type="match status" value="1"/>
</dbReference>
<feature type="transmembrane region" description="Helical" evidence="7">
    <location>
        <begin position="83"/>
        <end position="107"/>
    </location>
</feature>
<keyword evidence="5 7" id="KW-0472">Membrane</keyword>
<dbReference type="InterPro" id="IPR008952">
    <property type="entry name" value="Tetraspanin_EC2_sf"/>
</dbReference>
<name>A0A7M5WZE0_9CNID</name>